<evidence type="ECO:0000259" key="1">
    <source>
        <dbReference type="SMART" id="SM00481"/>
    </source>
</evidence>
<dbReference type="AlphaFoldDB" id="A0A412G5C4"/>
<reference evidence="2 3" key="1">
    <citation type="submission" date="2018-08" db="EMBL/GenBank/DDBJ databases">
        <title>A genome reference for cultivated species of the human gut microbiota.</title>
        <authorList>
            <person name="Zou Y."/>
            <person name="Xue W."/>
            <person name="Luo G."/>
        </authorList>
    </citation>
    <scope>NUCLEOTIDE SEQUENCE [LARGE SCALE GENOMIC DNA]</scope>
    <source>
        <strain evidence="2 3">AF24-29</strain>
    </source>
</reference>
<dbReference type="GeneID" id="83014258"/>
<dbReference type="InterPro" id="IPR003141">
    <property type="entry name" value="Pol/His_phosphatase_N"/>
</dbReference>
<sequence>MSTLDYHIHTIVSTDADYTPAEIIRMAKENGVKTLAITDHNNVASVAEAARLGEAEGIRVIPGIEIDCDFEGVGFHMTAYGIDITDPRYDELFHYYYDQSVENTWKAKHQFCEAMGLDLPDELLKAVAKDNILVPEDIGAYLLSHKEYDDLHWLDPYREGGSRSDNPNVNFFWDFFSQGKPGYTAGSKKTAAEIIDLIHATGGEAVVAHPGANFKGKDEILERLLDSGVQGMEVYSSYHSEEQTRHYRQLALDHGLWMTCGSDFHGHHKPAIQIGRIPFLENEAEIHRF</sequence>
<dbReference type="InterPro" id="IPR004013">
    <property type="entry name" value="PHP_dom"/>
</dbReference>
<feature type="domain" description="Polymerase/histidinol phosphatase N-terminal" evidence="1">
    <location>
        <begin position="4"/>
        <end position="70"/>
    </location>
</feature>
<keyword evidence="3" id="KW-1185">Reference proteome</keyword>
<name>A0A412G5C4_9FIRM</name>
<dbReference type="RefSeq" id="WP_117893199.1">
    <property type="nucleotide sequence ID" value="NZ_CABJCV010000002.1"/>
</dbReference>
<dbReference type="GO" id="GO:0004534">
    <property type="term" value="F:5'-3' RNA exonuclease activity"/>
    <property type="evidence" value="ECO:0007669"/>
    <property type="project" value="TreeGrafter"/>
</dbReference>
<dbReference type="SUPFAM" id="SSF89550">
    <property type="entry name" value="PHP domain-like"/>
    <property type="match status" value="1"/>
</dbReference>
<dbReference type="CDD" id="cd07438">
    <property type="entry name" value="PHP_HisPPase_AMP"/>
    <property type="match status" value="1"/>
</dbReference>
<dbReference type="Gene3D" id="1.10.150.650">
    <property type="match status" value="1"/>
</dbReference>
<dbReference type="EMBL" id="QRUP01000002">
    <property type="protein sequence ID" value="RGR76222.1"/>
    <property type="molecule type" value="Genomic_DNA"/>
</dbReference>
<organism evidence="2 3">
    <name type="scientific">Holdemania filiformis</name>
    <dbReference type="NCBI Taxonomy" id="61171"/>
    <lineage>
        <taxon>Bacteria</taxon>
        <taxon>Bacillati</taxon>
        <taxon>Bacillota</taxon>
        <taxon>Erysipelotrichia</taxon>
        <taxon>Erysipelotrichales</taxon>
        <taxon>Erysipelotrichaceae</taxon>
        <taxon>Holdemania</taxon>
    </lineage>
</organism>
<gene>
    <name evidence="2" type="ORF">DWY25_02390</name>
</gene>
<dbReference type="PANTHER" id="PTHR42924">
    <property type="entry name" value="EXONUCLEASE"/>
    <property type="match status" value="1"/>
</dbReference>
<dbReference type="Gene3D" id="3.20.20.140">
    <property type="entry name" value="Metal-dependent hydrolases"/>
    <property type="match status" value="1"/>
</dbReference>
<comment type="caution">
    <text evidence="2">The sequence shown here is derived from an EMBL/GenBank/DDBJ whole genome shotgun (WGS) entry which is preliminary data.</text>
</comment>
<proteinExistence type="predicted"/>
<dbReference type="PANTHER" id="PTHR42924:SF3">
    <property type="entry name" value="POLYMERASE_HISTIDINOL PHOSPHATASE N-TERMINAL DOMAIN-CONTAINING PROTEIN"/>
    <property type="match status" value="1"/>
</dbReference>
<evidence type="ECO:0000313" key="3">
    <source>
        <dbReference type="Proteomes" id="UP000284178"/>
    </source>
</evidence>
<dbReference type="GO" id="GO:0035312">
    <property type="term" value="F:5'-3' DNA exonuclease activity"/>
    <property type="evidence" value="ECO:0007669"/>
    <property type="project" value="TreeGrafter"/>
</dbReference>
<dbReference type="InterPro" id="IPR052018">
    <property type="entry name" value="PHP_domain"/>
</dbReference>
<evidence type="ECO:0000313" key="2">
    <source>
        <dbReference type="EMBL" id="RGR76222.1"/>
    </source>
</evidence>
<dbReference type="Pfam" id="PF02811">
    <property type="entry name" value="PHP"/>
    <property type="match status" value="1"/>
</dbReference>
<dbReference type="SMART" id="SM00481">
    <property type="entry name" value="POLIIIAc"/>
    <property type="match status" value="1"/>
</dbReference>
<dbReference type="InterPro" id="IPR016195">
    <property type="entry name" value="Pol/histidinol_Pase-like"/>
</dbReference>
<dbReference type="Proteomes" id="UP000284178">
    <property type="component" value="Unassembled WGS sequence"/>
</dbReference>
<protein>
    <submittedName>
        <fullName evidence="2">PHP domain-containing protein</fullName>
    </submittedName>
</protein>
<accession>A0A412G5C4</accession>